<feature type="binding site" evidence="5">
    <location>
        <position position="265"/>
    </location>
    <ligand>
        <name>pyridoxal 5'-phosphate</name>
        <dbReference type="ChEBI" id="CHEBI:597326"/>
    </ligand>
</feature>
<dbReference type="InterPro" id="IPR010111">
    <property type="entry name" value="Kynureninase"/>
</dbReference>
<keyword evidence="3 5" id="KW-0378">Hydrolase</keyword>
<comment type="catalytic activity">
    <reaction evidence="6">
        <text>3-hydroxy-L-kynurenine + H2O = 3-hydroxyanthranilate + L-alanine + H(+)</text>
        <dbReference type="Rhea" id="RHEA:25143"/>
        <dbReference type="ChEBI" id="CHEBI:15377"/>
        <dbReference type="ChEBI" id="CHEBI:15378"/>
        <dbReference type="ChEBI" id="CHEBI:36559"/>
        <dbReference type="ChEBI" id="CHEBI:57972"/>
        <dbReference type="ChEBI" id="CHEBI:58125"/>
        <dbReference type="EC" id="3.7.1.3"/>
    </reaction>
</comment>
<evidence type="ECO:0000313" key="9">
    <source>
        <dbReference type="Proteomes" id="UP001301769"/>
    </source>
</evidence>
<feature type="binding site" evidence="5">
    <location>
        <position position="149"/>
    </location>
    <ligand>
        <name>pyridoxal 5'-phosphate</name>
        <dbReference type="ChEBI" id="CHEBI:597326"/>
    </ligand>
</feature>
<dbReference type="EMBL" id="MU858340">
    <property type="protein sequence ID" value="KAK4206894.1"/>
    <property type="molecule type" value="Genomic_DNA"/>
</dbReference>
<dbReference type="EC" id="3.7.1.3" evidence="5 6"/>
<comment type="pathway">
    <text evidence="5 6">Cofactor biosynthesis; NAD(+) biosynthesis; quinolinate from L-kynurenine: step 2/3.</text>
</comment>
<dbReference type="HAMAP" id="MF_01970">
    <property type="entry name" value="Kynureninase"/>
    <property type="match status" value="1"/>
</dbReference>
<dbReference type="GO" id="GO:0005737">
    <property type="term" value="C:cytoplasm"/>
    <property type="evidence" value="ECO:0007669"/>
    <property type="project" value="UniProtKB-SubCell"/>
</dbReference>
<dbReference type="Proteomes" id="UP001301769">
    <property type="component" value="Unassembled WGS sequence"/>
</dbReference>
<sequence length="521" mass="57408">MFFSSELISKTKLIRAGQTPKFPSEATTREYAETLDVQDKLAPLRHDFLIPTVSSLKKKALTGTKPQDEDSEPSIYLIGNSLGAQPKTVRKYLDAQLETWASIGVNGHFTTMENSPLTSWQDMAEDCARKFVPIVGAASSSEVVVMNTLTVNLHLMLASFYRPTEKRHKIIIEWKPFPSDWYAVQSQIEWHGRSPSTSMIEVQPDSDSDSGLYLSTKSILSTIDAHADSTALLLLPGIQYYTGQLLDMPLITKYAQERGIVVGWDLAHAVGNVELALHDWNVDFAVWCTYKYVNAGPGAIGGAFVHERHGKVMPASQHVNGNGANGTNGHSHSHGQTAGEMKFTPRLAGWYGNDKSVRFNMERTFQPTPGAQGWVISNPSAVDLASLSAALEIFGKTSMKDLRDKALVITGYAEFLLNKVLAQTTSDINSNGVNGHDGQKKEEALFKIITPANPLERGSQLSILLADKPGLLEKVSKALEENGVVCDKRKPNVIRIAPVPLYCTFFDVWRFVKIFEEAVRG</sequence>
<keyword evidence="4 5" id="KW-0663">Pyridoxal phosphate</keyword>
<reference evidence="8" key="1">
    <citation type="journal article" date="2023" name="Mol. Phylogenet. Evol.">
        <title>Genome-scale phylogeny and comparative genomics of the fungal order Sordariales.</title>
        <authorList>
            <person name="Hensen N."/>
            <person name="Bonometti L."/>
            <person name="Westerberg I."/>
            <person name="Brannstrom I.O."/>
            <person name="Guillou S."/>
            <person name="Cros-Aarteil S."/>
            <person name="Calhoun S."/>
            <person name="Haridas S."/>
            <person name="Kuo A."/>
            <person name="Mondo S."/>
            <person name="Pangilinan J."/>
            <person name="Riley R."/>
            <person name="LaButti K."/>
            <person name="Andreopoulos B."/>
            <person name="Lipzen A."/>
            <person name="Chen C."/>
            <person name="Yan M."/>
            <person name="Daum C."/>
            <person name="Ng V."/>
            <person name="Clum A."/>
            <person name="Steindorff A."/>
            <person name="Ohm R.A."/>
            <person name="Martin F."/>
            <person name="Silar P."/>
            <person name="Natvig D.O."/>
            <person name="Lalanne C."/>
            <person name="Gautier V."/>
            <person name="Ament-Velasquez S.L."/>
            <person name="Kruys A."/>
            <person name="Hutchinson M.I."/>
            <person name="Powell A.J."/>
            <person name="Barry K."/>
            <person name="Miller A.N."/>
            <person name="Grigoriev I.V."/>
            <person name="Debuchy R."/>
            <person name="Gladieux P."/>
            <person name="Hiltunen Thoren M."/>
            <person name="Johannesson H."/>
        </authorList>
    </citation>
    <scope>NUCLEOTIDE SEQUENCE</scope>
    <source>
        <strain evidence="8">PSN293</strain>
    </source>
</reference>
<dbReference type="GO" id="GO:0030170">
    <property type="term" value="F:pyridoxal phosphate binding"/>
    <property type="evidence" value="ECO:0007669"/>
    <property type="project" value="UniProtKB-UniRule"/>
</dbReference>
<feature type="domain" description="Aminotransferase class V" evidence="7">
    <location>
        <begin position="86"/>
        <end position="362"/>
    </location>
</feature>
<evidence type="ECO:0000256" key="2">
    <source>
        <dbReference type="ARBA" id="ARBA00022642"/>
    </source>
</evidence>
<dbReference type="NCBIfam" id="TIGR01814">
    <property type="entry name" value="kynureninase"/>
    <property type="match status" value="1"/>
</dbReference>
<comment type="subunit">
    <text evidence="5 6">Homodimer.</text>
</comment>
<evidence type="ECO:0000256" key="5">
    <source>
        <dbReference type="HAMAP-Rule" id="MF_03017"/>
    </source>
</evidence>
<evidence type="ECO:0000259" key="7">
    <source>
        <dbReference type="Pfam" id="PF00266"/>
    </source>
</evidence>
<dbReference type="AlphaFoldDB" id="A0AAN6XUD8"/>
<feature type="binding site" evidence="5">
    <location>
        <position position="350"/>
    </location>
    <ligand>
        <name>pyridoxal 5'-phosphate</name>
        <dbReference type="ChEBI" id="CHEBI:597326"/>
    </ligand>
</feature>
<dbReference type="InterPro" id="IPR000192">
    <property type="entry name" value="Aminotrans_V_dom"/>
</dbReference>
<proteinExistence type="inferred from homology"/>
<evidence type="ECO:0000256" key="4">
    <source>
        <dbReference type="ARBA" id="ARBA00022898"/>
    </source>
</evidence>
<dbReference type="Pfam" id="PF00266">
    <property type="entry name" value="Aminotran_5"/>
    <property type="match status" value="1"/>
</dbReference>
<dbReference type="GO" id="GO:0019805">
    <property type="term" value="P:quinolinate biosynthetic process"/>
    <property type="evidence" value="ECO:0007669"/>
    <property type="project" value="UniProtKB-UniRule"/>
</dbReference>
<dbReference type="PANTHER" id="PTHR14084">
    <property type="entry name" value="KYNURENINASE"/>
    <property type="match status" value="1"/>
</dbReference>
<keyword evidence="2 5" id="KW-0662">Pyridine nucleotide biosynthesis</keyword>
<dbReference type="GO" id="GO:0030429">
    <property type="term" value="F:kynureninase activity"/>
    <property type="evidence" value="ECO:0007669"/>
    <property type="project" value="UniProtKB-UniRule"/>
</dbReference>
<dbReference type="GO" id="GO:0043420">
    <property type="term" value="P:anthranilate metabolic process"/>
    <property type="evidence" value="ECO:0007669"/>
    <property type="project" value="UniProtKB-UniRule"/>
</dbReference>
<feature type="binding site" evidence="5">
    <location>
        <position position="378"/>
    </location>
    <ligand>
        <name>pyridoxal 5'-phosphate</name>
        <dbReference type="ChEBI" id="CHEBI:597326"/>
    </ligand>
</feature>
<name>A0AAN6XUD8_9PEZI</name>
<dbReference type="InterPro" id="IPR015424">
    <property type="entry name" value="PyrdxlP-dep_Trfase"/>
</dbReference>
<protein>
    <recommendedName>
        <fullName evidence="5 6">Kynureninase</fullName>
        <ecNumber evidence="5 6">3.7.1.3</ecNumber>
    </recommendedName>
    <alternativeName>
        <fullName evidence="5">Biosynthesis of nicotinic acid protein 5</fullName>
    </alternativeName>
    <alternativeName>
        <fullName evidence="5">L-kynurenine hydrolase</fullName>
    </alternativeName>
</protein>
<dbReference type="InterPro" id="IPR015421">
    <property type="entry name" value="PyrdxlP-dep_Trfase_major"/>
</dbReference>
<dbReference type="GO" id="GO:0034354">
    <property type="term" value="P:'de novo' NAD+ biosynthetic process from L-tryptophan"/>
    <property type="evidence" value="ECO:0007669"/>
    <property type="project" value="UniProtKB-UniRule"/>
</dbReference>
<dbReference type="PANTHER" id="PTHR14084:SF2">
    <property type="entry name" value="KYNURENINASE 2"/>
    <property type="match status" value="1"/>
</dbReference>
<dbReference type="InterPro" id="IPR015422">
    <property type="entry name" value="PyrdxlP-dep_Trfase_small"/>
</dbReference>
<reference evidence="8" key="2">
    <citation type="submission" date="2023-05" db="EMBL/GenBank/DDBJ databases">
        <authorList>
            <consortium name="Lawrence Berkeley National Laboratory"/>
            <person name="Steindorff A."/>
            <person name="Hensen N."/>
            <person name="Bonometti L."/>
            <person name="Westerberg I."/>
            <person name="Brannstrom I.O."/>
            <person name="Guillou S."/>
            <person name="Cros-Aarteil S."/>
            <person name="Calhoun S."/>
            <person name="Haridas S."/>
            <person name="Kuo A."/>
            <person name="Mondo S."/>
            <person name="Pangilinan J."/>
            <person name="Riley R."/>
            <person name="Labutti K."/>
            <person name="Andreopoulos B."/>
            <person name="Lipzen A."/>
            <person name="Chen C."/>
            <person name="Yanf M."/>
            <person name="Daum C."/>
            <person name="Ng V."/>
            <person name="Clum A."/>
            <person name="Ohm R."/>
            <person name="Martin F."/>
            <person name="Silar P."/>
            <person name="Natvig D."/>
            <person name="Lalanne C."/>
            <person name="Gautier V."/>
            <person name="Ament-Velasquez S.L."/>
            <person name="Kruys A."/>
            <person name="Hutchinson M.I."/>
            <person name="Powell A.J."/>
            <person name="Barry K."/>
            <person name="Miller A.N."/>
            <person name="Grigoriev I.V."/>
            <person name="Debuchy R."/>
            <person name="Gladieux P."/>
            <person name="Thoren M.H."/>
            <person name="Johannesson H."/>
        </authorList>
    </citation>
    <scope>NUCLEOTIDE SEQUENCE</scope>
    <source>
        <strain evidence="8">PSN293</strain>
    </source>
</reference>
<evidence type="ECO:0000256" key="6">
    <source>
        <dbReference type="PIRNR" id="PIRNR038800"/>
    </source>
</evidence>
<dbReference type="PIRSF" id="PIRSF038800">
    <property type="entry name" value="KYNU"/>
    <property type="match status" value="1"/>
</dbReference>
<accession>A0AAN6XUD8</accession>
<gene>
    <name evidence="5" type="primary">BNA5</name>
    <name evidence="8" type="ORF">QBC37DRAFT_434279</name>
</gene>
<keyword evidence="1 5" id="KW-0963">Cytoplasm</keyword>
<feature type="binding site" evidence="5">
    <location>
        <position position="268"/>
    </location>
    <ligand>
        <name>pyridoxal 5'-phosphate</name>
        <dbReference type="ChEBI" id="CHEBI:597326"/>
    </ligand>
</feature>
<feature type="binding site" evidence="5">
    <location>
        <position position="150"/>
    </location>
    <ligand>
        <name>pyridoxal 5'-phosphate</name>
        <dbReference type="ChEBI" id="CHEBI:597326"/>
    </ligand>
</feature>
<dbReference type="Pfam" id="PF22580">
    <property type="entry name" value="KYNU_C"/>
    <property type="match status" value="1"/>
</dbReference>
<evidence type="ECO:0000256" key="3">
    <source>
        <dbReference type="ARBA" id="ARBA00022801"/>
    </source>
</evidence>
<organism evidence="8 9">
    <name type="scientific">Rhypophila decipiens</name>
    <dbReference type="NCBI Taxonomy" id="261697"/>
    <lineage>
        <taxon>Eukaryota</taxon>
        <taxon>Fungi</taxon>
        <taxon>Dikarya</taxon>
        <taxon>Ascomycota</taxon>
        <taxon>Pezizomycotina</taxon>
        <taxon>Sordariomycetes</taxon>
        <taxon>Sordariomycetidae</taxon>
        <taxon>Sordariales</taxon>
        <taxon>Naviculisporaceae</taxon>
        <taxon>Rhypophila</taxon>
    </lineage>
</organism>
<keyword evidence="9" id="KW-1185">Reference proteome</keyword>
<dbReference type="GO" id="GO:0019441">
    <property type="term" value="P:L-tryptophan catabolic process to kynurenine"/>
    <property type="evidence" value="ECO:0007669"/>
    <property type="project" value="TreeGrafter"/>
</dbReference>
<dbReference type="GO" id="GO:0097053">
    <property type="term" value="P:L-kynurenine catabolic process"/>
    <property type="evidence" value="ECO:0007669"/>
    <property type="project" value="UniProtKB-UniRule"/>
</dbReference>
<dbReference type="GO" id="GO:0016740">
    <property type="term" value="F:transferase activity"/>
    <property type="evidence" value="ECO:0007669"/>
    <property type="project" value="UniProtKB-KW"/>
</dbReference>
<feature type="modified residue" description="N6-(pyridoxal phosphate)lysine" evidence="5">
    <location>
        <position position="291"/>
    </location>
</feature>
<evidence type="ECO:0000313" key="8">
    <source>
        <dbReference type="EMBL" id="KAK4206894.1"/>
    </source>
</evidence>
<comment type="similarity">
    <text evidence="5 6">Belongs to the kynureninase family.</text>
</comment>
<comment type="caution">
    <text evidence="8">The sequence shown here is derived from an EMBL/GenBank/DDBJ whole genome shotgun (WGS) entry which is preliminary data.</text>
</comment>
<dbReference type="SUPFAM" id="SSF53383">
    <property type="entry name" value="PLP-dependent transferases"/>
    <property type="match status" value="1"/>
</dbReference>
<comment type="function">
    <text evidence="5 6">Catalyzes the cleavage of L-kynurenine (L-Kyn) and L-3-hydroxykynurenine (L-3OHKyn) into anthranilic acid (AA) and 3-hydroxyanthranilic acid (3-OHAA), respectively.</text>
</comment>
<comment type="subcellular location">
    <subcellularLocation>
        <location evidence="5 6">Cytoplasm</location>
    </subcellularLocation>
</comment>
<evidence type="ECO:0000256" key="1">
    <source>
        <dbReference type="ARBA" id="ARBA00022490"/>
    </source>
</evidence>
<comment type="cofactor">
    <cofactor evidence="5 6">
        <name>pyridoxal 5'-phosphate</name>
        <dbReference type="ChEBI" id="CHEBI:597326"/>
    </cofactor>
</comment>
<keyword evidence="8" id="KW-0808">Transferase</keyword>
<comment type="pathway">
    <text evidence="5 6">Amino-acid degradation; L-kynurenine degradation; L-alanine and anthranilate from L-kynurenine: step 1/1.</text>
</comment>
<feature type="binding site" evidence="5">
    <location>
        <position position="290"/>
    </location>
    <ligand>
        <name>pyridoxal 5'-phosphate</name>
        <dbReference type="ChEBI" id="CHEBI:597326"/>
    </ligand>
</feature>
<feature type="binding site" evidence="5">
    <location>
        <begin position="177"/>
        <end position="180"/>
    </location>
    <ligand>
        <name>pyridoxal 5'-phosphate</name>
        <dbReference type="ChEBI" id="CHEBI:597326"/>
    </ligand>
</feature>
<dbReference type="Gene3D" id="3.40.640.10">
    <property type="entry name" value="Type I PLP-dependent aspartate aminotransferase-like (Major domain)"/>
    <property type="match status" value="1"/>
</dbReference>
<comment type="caution">
    <text evidence="5">Lacks conserved residue(s) required for the propagation of feature annotation.</text>
</comment>
<dbReference type="Gene3D" id="3.90.1150.10">
    <property type="entry name" value="Aspartate Aminotransferase, domain 1"/>
    <property type="match status" value="1"/>
</dbReference>
<comment type="catalytic activity">
    <reaction evidence="5 6">
        <text>L-kynurenine + H2O = anthranilate + L-alanine + H(+)</text>
        <dbReference type="Rhea" id="RHEA:16813"/>
        <dbReference type="ChEBI" id="CHEBI:15377"/>
        <dbReference type="ChEBI" id="CHEBI:15378"/>
        <dbReference type="ChEBI" id="CHEBI:16567"/>
        <dbReference type="ChEBI" id="CHEBI:57959"/>
        <dbReference type="ChEBI" id="CHEBI:57972"/>
        <dbReference type="EC" id="3.7.1.3"/>
    </reaction>
</comment>